<dbReference type="InterPro" id="IPR036412">
    <property type="entry name" value="HAD-like_sf"/>
</dbReference>
<sequence>MLGAVKDTKLTVLLDVDGTIIDSYPGIREGFLRGIDAVGIERPSEEFIRRIPGPPMRDSMAAAGLAPDQVDRAMEAYSAYMSGEGWQRFEVFDGMAELIARWKGHGVGVCTATSKSERFARLALERAGILEHIDFLGAANHDVGRSTKIEVLDYVMTQHAPARAVMVGDRTHDFGGAAEFGLPSVAVTWGYGTEEEWAQATHTAHTARELEEIINEYR</sequence>
<proteinExistence type="predicted"/>
<dbReference type="InterPro" id="IPR023214">
    <property type="entry name" value="HAD_sf"/>
</dbReference>
<dbReference type="InterPro" id="IPR023198">
    <property type="entry name" value="PGP-like_dom2"/>
</dbReference>
<keyword evidence="3" id="KW-1185">Reference proteome</keyword>
<name>A0A076NHL0_9CORY</name>
<dbReference type="AlphaFoldDB" id="A0A076NHL0"/>
<dbReference type="GO" id="GO:0004713">
    <property type="term" value="F:protein tyrosine kinase activity"/>
    <property type="evidence" value="ECO:0007669"/>
    <property type="project" value="TreeGrafter"/>
</dbReference>
<dbReference type="EC" id="3.1.3.18" evidence="2"/>
<dbReference type="PANTHER" id="PTHR43434:SF20">
    <property type="entry name" value="5'-NUCLEOTIDASE"/>
    <property type="match status" value="1"/>
</dbReference>
<dbReference type="InterPro" id="IPR050155">
    <property type="entry name" value="HAD-like_hydrolase_sf"/>
</dbReference>
<dbReference type="eggNOG" id="COG0546">
    <property type="taxonomic scope" value="Bacteria"/>
</dbReference>
<dbReference type="Proteomes" id="UP000215374">
    <property type="component" value="Chromosome 1"/>
</dbReference>
<dbReference type="Gene3D" id="3.40.50.1000">
    <property type="entry name" value="HAD superfamily/HAD-like"/>
    <property type="match status" value="1"/>
</dbReference>
<dbReference type="SFLD" id="SFLDS00003">
    <property type="entry name" value="Haloacid_Dehalogenase"/>
    <property type="match status" value="1"/>
</dbReference>
<gene>
    <name evidence="2" type="primary">pgp</name>
    <name evidence="1" type="ORF">CIMIT_08560</name>
    <name evidence="2" type="ORF">SAMEA4535761_01773</name>
</gene>
<dbReference type="NCBIfam" id="TIGR01549">
    <property type="entry name" value="HAD-SF-IA-v1"/>
    <property type="match status" value="1"/>
</dbReference>
<dbReference type="PANTHER" id="PTHR43434">
    <property type="entry name" value="PHOSPHOGLYCOLATE PHOSPHATASE"/>
    <property type="match status" value="1"/>
</dbReference>
<evidence type="ECO:0000313" key="2">
    <source>
        <dbReference type="EMBL" id="SNV77587.1"/>
    </source>
</evidence>
<dbReference type="Gene3D" id="1.10.150.240">
    <property type="entry name" value="Putative phosphatase, domain 2"/>
    <property type="match status" value="1"/>
</dbReference>
<evidence type="ECO:0000313" key="1">
    <source>
        <dbReference type="EMBL" id="AIJ33954.1"/>
    </source>
</evidence>
<dbReference type="KEGG" id="cii:CIMIT_08560"/>
<keyword evidence="1" id="KW-0378">Hydrolase</keyword>
<dbReference type="GO" id="GO:0008253">
    <property type="term" value="F:5'-nucleotidase activity"/>
    <property type="evidence" value="ECO:0007669"/>
    <property type="project" value="UniProtKB-EC"/>
</dbReference>
<accession>A0A076NHL0</accession>
<dbReference type="SUPFAM" id="SSF56784">
    <property type="entry name" value="HAD-like"/>
    <property type="match status" value="1"/>
</dbReference>
<evidence type="ECO:0000313" key="4">
    <source>
        <dbReference type="Proteomes" id="UP000215374"/>
    </source>
</evidence>
<dbReference type="HOGENOM" id="CLU_045011_19_4_11"/>
<dbReference type="STRING" id="156978.CIMIT_08560"/>
<protein>
    <submittedName>
        <fullName evidence="1">HAD family hydrolase</fullName>
    </submittedName>
    <submittedName>
        <fullName evidence="2">Putative phosphoglycolate phosphatase</fullName>
        <ecNumber evidence="2">3.1.3.18</ecNumber>
        <ecNumber evidence="2">3.1.3.5</ecNumber>
    </submittedName>
</protein>
<organism evidence="1 3">
    <name type="scientific">Corynebacterium imitans</name>
    <dbReference type="NCBI Taxonomy" id="156978"/>
    <lineage>
        <taxon>Bacteria</taxon>
        <taxon>Bacillati</taxon>
        <taxon>Actinomycetota</taxon>
        <taxon>Actinomycetes</taxon>
        <taxon>Mycobacteriales</taxon>
        <taxon>Corynebacteriaceae</taxon>
        <taxon>Corynebacterium</taxon>
    </lineage>
</organism>
<dbReference type="GO" id="GO:0005829">
    <property type="term" value="C:cytosol"/>
    <property type="evidence" value="ECO:0007669"/>
    <property type="project" value="TreeGrafter"/>
</dbReference>
<dbReference type="InterPro" id="IPR041492">
    <property type="entry name" value="HAD_2"/>
</dbReference>
<reference evidence="1 3" key="1">
    <citation type="submission" date="2014-08" db="EMBL/GenBank/DDBJ databases">
        <title>Complete genome sequence of Corynebacterium imitans DSM 44264, isolated from a five-month-old boy with suspected pharyngeal diphtheria.</title>
        <authorList>
            <person name="Mollmann S."/>
            <person name="Albersmeier A."/>
            <person name="Ruckert C."/>
            <person name="Tauch A."/>
        </authorList>
    </citation>
    <scope>NUCLEOTIDE SEQUENCE [LARGE SCALE GENOMIC DNA]</scope>
    <source>
        <strain evidence="1 3">DSM 44264</strain>
    </source>
</reference>
<evidence type="ECO:0000313" key="3">
    <source>
        <dbReference type="Proteomes" id="UP000028780"/>
    </source>
</evidence>
<dbReference type="OrthoDB" id="9776368at2"/>
<dbReference type="EMBL" id="CP009211">
    <property type="protein sequence ID" value="AIJ33954.1"/>
    <property type="molecule type" value="Genomic_DNA"/>
</dbReference>
<dbReference type="EC" id="3.1.3.5" evidence="2"/>
<dbReference type="SFLD" id="SFLDG01129">
    <property type="entry name" value="C1.5:_HAD__Beta-PGM__Phosphata"/>
    <property type="match status" value="1"/>
</dbReference>
<dbReference type="GO" id="GO:0008967">
    <property type="term" value="F:phosphoglycolate phosphatase activity"/>
    <property type="evidence" value="ECO:0007669"/>
    <property type="project" value="UniProtKB-EC"/>
</dbReference>
<dbReference type="Proteomes" id="UP000028780">
    <property type="component" value="Chromosome"/>
</dbReference>
<dbReference type="Pfam" id="PF13419">
    <property type="entry name" value="HAD_2"/>
    <property type="match status" value="1"/>
</dbReference>
<dbReference type="InterPro" id="IPR006439">
    <property type="entry name" value="HAD-SF_hydro_IA"/>
</dbReference>
<dbReference type="EMBL" id="LT906467">
    <property type="protein sequence ID" value="SNV77587.1"/>
    <property type="molecule type" value="Genomic_DNA"/>
</dbReference>
<reference evidence="2 4" key="2">
    <citation type="submission" date="2017-06" db="EMBL/GenBank/DDBJ databases">
        <authorList>
            <consortium name="Pathogen Informatics"/>
        </authorList>
    </citation>
    <scope>NUCLEOTIDE SEQUENCE [LARGE SCALE GENOMIC DNA]</scope>
    <source>
        <strain evidence="2 4">NCTC13015</strain>
    </source>
</reference>